<evidence type="ECO:0000313" key="4">
    <source>
        <dbReference type="EMBL" id="MFC6904582.1"/>
    </source>
</evidence>
<dbReference type="InterPro" id="IPR011251">
    <property type="entry name" value="Luciferase-like_dom"/>
</dbReference>
<dbReference type="Gene3D" id="3.20.20.30">
    <property type="entry name" value="Luciferase-like domain"/>
    <property type="match status" value="1"/>
</dbReference>
<dbReference type="GO" id="GO:0016491">
    <property type="term" value="F:oxidoreductase activity"/>
    <property type="evidence" value="ECO:0007669"/>
    <property type="project" value="UniProtKB-KW"/>
</dbReference>
<evidence type="ECO:0000259" key="3">
    <source>
        <dbReference type="Pfam" id="PF00296"/>
    </source>
</evidence>
<keyword evidence="4" id="KW-0560">Oxidoreductase</keyword>
<dbReference type="EMBL" id="JBHSXQ010000001">
    <property type="protein sequence ID" value="MFC6904582.1"/>
    <property type="molecule type" value="Genomic_DNA"/>
</dbReference>
<dbReference type="RefSeq" id="WP_340603087.1">
    <property type="nucleotide sequence ID" value="NZ_JBBMXV010000001.1"/>
</dbReference>
<dbReference type="Proteomes" id="UP001596312">
    <property type="component" value="Unassembled WGS sequence"/>
</dbReference>
<organism evidence="4 5">
    <name type="scientific">Halalkalicoccus tibetensis</name>
    <dbReference type="NCBI Taxonomy" id="175632"/>
    <lineage>
        <taxon>Archaea</taxon>
        <taxon>Methanobacteriati</taxon>
        <taxon>Methanobacteriota</taxon>
        <taxon>Stenosarchaea group</taxon>
        <taxon>Halobacteria</taxon>
        <taxon>Halobacteriales</taxon>
        <taxon>Halococcaceae</taxon>
        <taxon>Halalkalicoccus</taxon>
    </lineage>
</organism>
<dbReference type="EC" id="1.-.-.-" evidence="4"/>
<protein>
    <submittedName>
        <fullName evidence="4">LLM class flavin-dependent oxidoreductase</fullName>
        <ecNumber evidence="4">1.-.-.-</ecNumber>
    </submittedName>
</protein>
<reference evidence="4 5" key="1">
    <citation type="journal article" date="2019" name="Int. J. Syst. Evol. Microbiol.">
        <title>The Global Catalogue of Microorganisms (GCM) 10K type strain sequencing project: providing services to taxonomists for standard genome sequencing and annotation.</title>
        <authorList>
            <consortium name="The Broad Institute Genomics Platform"/>
            <consortium name="The Broad Institute Genome Sequencing Center for Infectious Disease"/>
            <person name="Wu L."/>
            <person name="Ma J."/>
        </authorList>
    </citation>
    <scope>NUCLEOTIDE SEQUENCE [LARGE SCALE GENOMIC DNA]</scope>
    <source>
        <strain evidence="4 5">CGMCC 1.3240</strain>
    </source>
</reference>
<evidence type="ECO:0000256" key="2">
    <source>
        <dbReference type="SAM" id="MobiDB-lite"/>
    </source>
</evidence>
<dbReference type="InterPro" id="IPR019949">
    <property type="entry name" value="CmoO-like"/>
</dbReference>
<keyword evidence="5" id="KW-1185">Reference proteome</keyword>
<feature type="domain" description="Luciferase-like" evidence="3">
    <location>
        <begin position="1"/>
        <end position="315"/>
    </location>
</feature>
<dbReference type="Pfam" id="PF00296">
    <property type="entry name" value="Bac_luciferase"/>
    <property type="match status" value="1"/>
</dbReference>
<evidence type="ECO:0000256" key="1">
    <source>
        <dbReference type="ARBA" id="ARBA00007789"/>
    </source>
</evidence>
<gene>
    <name evidence="4" type="ORF">ACFQGH_05145</name>
</gene>
<feature type="region of interest" description="Disordered" evidence="2">
    <location>
        <begin position="276"/>
        <end position="296"/>
    </location>
</feature>
<dbReference type="SUPFAM" id="SSF51679">
    <property type="entry name" value="Bacterial luciferase-like"/>
    <property type="match status" value="1"/>
</dbReference>
<dbReference type="PANTHER" id="PTHR30137">
    <property type="entry name" value="LUCIFERASE-LIKE MONOOXYGENASE"/>
    <property type="match status" value="1"/>
</dbReference>
<comment type="caution">
    <text evidence="4">The sequence shown here is derived from an EMBL/GenBank/DDBJ whole genome shotgun (WGS) entry which is preliminary data.</text>
</comment>
<accession>A0ABD5V521</accession>
<sequence>MDLSIVDLAPIPEGGTATEAFENTVERAQHAEELGYSRFWVAEHHDFVDRLASTTPEVLIARIAAETDAIRVGSGTVLLNHYSPYKVAETFGVLDAMAPGRIDLGLGRATGNPVSDYALQADRDEQRRRTDDHAERIEETAKHLHNGFDDDHPFSQLDVARSRDSVPETWVLGSSPSSAEIAGELGLPYCFAAFIRPEPAVRALEAYRENFEPSPFGAGPDEPRGSIALNVTCAETDEEAARLRAPSVAAHRRLQRGQTDRPPIHSAEEAIEELGSVPEPTPTDIEPGEWPRRISGSPSTVRELLERMTEQAGVDEVVVQNQIADPEDVLRSHELLAEAVDLTPR</sequence>
<proteinExistence type="predicted"/>
<dbReference type="PANTHER" id="PTHR30137:SF6">
    <property type="entry name" value="LUCIFERASE-LIKE MONOOXYGENASE"/>
    <property type="match status" value="1"/>
</dbReference>
<name>A0ABD5V521_9EURY</name>
<dbReference type="InterPro" id="IPR036661">
    <property type="entry name" value="Luciferase-like_sf"/>
</dbReference>
<dbReference type="NCBIfam" id="TIGR03558">
    <property type="entry name" value="oxido_grp_1"/>
    <property type="match status" value="1"/>
</dbReference>
<evidence type="ECO:0000313" key="5">
    <source>
        <dbReference type="Proteomes" id="UP001596312"/>
    </source>
</evidence>
<dbReference type="InterPro" id="IPR050766">
    <property type="entry name" value="Bact_Lucif_Oxidored"/>
</dbReference>
<comment type="similarity">
    <text evidence="1">To bacterial alkanal monooxygenase alpha and beta chains.</text>
</comment>
<dbReference type="AlphaFoldDB" id="A0ABD5V521"/>
<feature type="region of interest" description="Disordered" evidence="2">
    <location>
        <begin position="241"/>
        <end position="264"/>
    </location>
</feature>